<evidence type="ECO:0000313" key="9">
    <source>
        <dbReference type="EMBL" id="UJO25337.1"/>
    </source>
</evidence>
<keyword evidence="3 7" id="KW-0812">Transmembrane</keyword>
<feature type="transmembrane region" description="Helical" evidence="7">
    <location>
        <begin position="421"/>
        <end position="441"/>
    </location>
</feature>
<dbReference type="Proteomes" id="UP000756132">
    <property type="component" value="Chromosome 13"/>
</dbReference>
<feature type="transmembrane region" description="Helical" evidence="7">
    <location>
        <begin position="65"/>
        <end position="90"/>
    </location>
</feature>
<evidence type="ECO:0000256" key="4">
    <source>
        <dbReference type="ARBA" id="ARBA00022989"/>
    </source>
</evidence>
<dbReference type="InterPro" id="IPR020846">
    <property type="entry name" value="MFS_dom"/>
</dbReference>
<gene>
    <name evidence="9" type="ORF">CLAFUR5_14207</name>
</gene>
<organism evidence="9 10">
    <name type="scientific">Passalora fulva</name>
    <name type="common">Tomato leaf mold</name>
    <name type="synonym">Cladosporium fulvum</name>
    <dbReference type="NCBI Taxonomy" id="5499"/>
    <lineage>
        <taxon>Eukaryota</taxon>
        <taxon>Fungi</taxon>
        <taxon>Dikarya</taxon>
        <taxon>Ascomycota</taxon>
        <taxon>Pezizomycotina</taxon>
        <taxon>Dothideomycetes</taxon>
        <taxon>Dothideomycetidae</taxon>
        <taxon>Mycosphaerellales</taxon>
        <taxon>Mycosphaerellaceae</taxon>
        <taxon>Fulvia</taxon>
    </lineage>
</organism>
<feature type="transmembrane region" description="Helical" evidence="7">
    <location>
        <begin position="102"/>
        <end position="124"/>
    </location>
</feature>
<dbReference type="AlphaFoldDB" id="A0A9Q8PMU7"/>
<dbReference type="GO" id="GO:0016020">
    <property type="term" value="C:membrane"/>
    <property type="evidence" value="ECO:0007669"/>
    <property type="project" value="UniProtKB-SubCell"/>
</dbReference>
<dbReference type="InterPro" id="IPR011701">
    <property type="entry name" value="MFS"/>
</dbReference>
<keyword evidence="2" id="KW-0813">Transport</keyword>
<evidence type="ECO:0000256" key="5">
    <source>
        <dbReference type="ARBA" id="ARBA00023136"/>
    </source>
</evidence>
<reference evidence="9" key="1">
    <citation type="submission" date="2021-12" db="EMBL/GenBank/DDBJ databases">
        <authorList>
            <person name="Zaccaron A."/>
            <person name="Stergiopoulos I."/>
        </authorList>
    </citation>
    <scope>NUCLEOTIDE SEQUENCE</scope>
    <source>
        <strain evidence="9">Race5_Kim</strain>
    </source>
</reference>
<dbReference type="PROSITE" id="PS50850">
    <property type="entry name" value="MFS"/>
    <property type="match status" value="1"/>
</dbReference>
<feature type="transmembrane region" description="Helical" evidence="7">
    <location>
        <begin position="131"/>
        <end position="150"/>
    </location>
</feature>
<dbReference type="GeneID" id="71994085"/>
<dbReference type="InterPro" id="IPR036259">
    <property type="entry name" value="MFS_trans_sf"/>
</dbReference>
<dbReference type="RefSeq" id="XP_047769703.1">
    <property type="nucleotide sequence ID" value="XM_047913355.1"/>
</dbReference>
<reference evidence="9" key="2">
    <citation type="journal article" date="2022" name="Microb. Genom.">
        <title>A chromosome-scale genome assembly of the tomato pathogen Cladosporium fulvum reveals a compartmentalized genome architecture and the presence of a dispensable chromosome.</title>
        <authorList>
            <person name="Zaccaron A.Z."/>
            <person name="Chen L.H."/>
            <person name="Samaras A."/>
            <person name="Stergiopoulos I."/>
        </authorList>
    </citation>
    <scope>NUCLEOTIDE SEQUENCE</scope>
    <source>
        <strain evidence="9">Race5_Kim</strain>
    </source>
</reference>
<sequence>MNRFKSSPPEAQVVSSEKDIGHTNHLEQVSSNEERKDGDLEQGAGQRDWTPEEERKIVWKVDFRVFPMLCIVFGLSLLDRSNISAAFIAGMSTDLELTGTRYNIALLVFFIGYGLFELPSNYIIRRLGARWWLSFLITTWGVCVLGMGFIDNWKLLSVLRALLGVFEAGLFPGAVFIIGSWYRQYETARRISIFYMAALLASGFGPIFAYALSLISVGNGKYQQGWRWIFIIEGIATIVAGLVSPFFLIEFPEKVRFLTDRQKYIALERLRLEKENREIVHPNMKQTLVMLCDFKLLLYSINYFIAASSVYSLAFFAPVILRQGLQFSYTKAQLLSSPPYIFTIFASIAAAYVSDKIRLRWPILNFQALIAIIGLLVVLYAKPPGVRYFGLFLATYGTQGNVPATISYGQNQTARLEKKGIVAAAMISAGAIGGICGSSIFRSQDAPQYLAGMWATIGMQFLYIVNTSCLSWYFKRQNARADKGEVAVLEGVEGFRYAP</sequence>
<keyword evidence="10" id="KW-1185">Reference proteome</keyword>
<accession>A0A9Q8PMU7</accession>
<dbReference type="GO" id="GO:0022857">
    <property type="term" value="F:transmembrane transporter activity"/>
    <property type="evidence" value="ECO:0007669"/>
    <property type="project" value="InterPro"/>
</dbReference>
<feature type="transmembrane region" description="Helical" evidence="7">
    <location>
        <begin position="162"/>
        <end position="182"/>
    </location>
</feature>
<name>A0A9Q8PMU7_PASFU</name>
<keyword evidence="4 7" id="KW-1133">Transmembrane helix</keyword>
<feature type="transmembrane region" description="Helical" evidence="7">
    <location>
        <begin position="228"/>
        <end position="249"/>
    </location>
</feature>
<dbReference type="EMBL" id="CP090175">
    <property type="protein sequence ID" value="UJO25337.1"/>
    <property type="molecule type" value="Genomic_DNA"/>
</dbReference>
<evidence type="ECO:0000256" key="1">
    <source>
        <dbReference type="ARBA" id="ARBA00004141"/>
    </source>
</evidence>
<keyword evidence="5 7" id="KW-0472">Membrane</keyword>
<dbReference type="OrthoDB" id="3639251at2759"/>
<feature type="region of interest" description="Disordered" evidence="6">
    <location>
        <begin position="1"/>
        <end position="49"/>
    </location>
</feature>
<dbReference type="Gene3D" id="1.20.1250.20">
    <property type="entry name" value="MFS general substrate transporter like domains"/>
    <property type="match status" value="2"/>
</dbReference>
<evidence type="ECO:0000256" key="3">
    <source>
        <dbReference type="ARBA" id="ARBA00022692"/>
    </source>
</evidence>
<feature type="transmembrane region" description="Helical" evidence="7">
    <location>
        <begin position="453"/>
        <end position="474"/>
    </location>
</feature>
<evidence type="ECO:0000256" key="7">
    <source>
        <dbReference type="SAM" id="Phobius"/>
    </source>
</evidence>
<proteinExistence type="predicted"/>
<feature type="compositionally biased region" description="Basic and acidic residues" evidence="6">
    <location>
        <begin position="16"/>
        <end position="25"/>
    </location>
</feature>
<evidence type="ECO:0000256" key="2">
    <source>
        <dbReference type="ARBA" id="ARBA00022448"/>
    </source>
</evidence>
<evidence type="ECO:0000256" key="6">
    <source>
        <dbReference type="SAM" id="MobiDB-lite"/>
    </source>
</evidence>
<protein>
    <submittedName>
        <fullName evidence="9">MFS transporter prlL</fullName>
    </submittedName>
</protein>
<dbReference type="OMA" id="WYRQYET"/>
<comment type="subcellular location">
    <subcellularLocation>
        <location evidence="1">Membrane</location>
        <topology evidence="1">Multi-pass membrane protein</topology>
    </subcellularLocation>
</comment>
<dbReference type="KEGG" id="ffu:CLAFUR5_14207"/>
<evidence type="ECO:0000313" key="10">
    <source>
        <dbReference type="Proteomes" id="UP000756132"/>
    </source>
</evidence>
<feature type="domain" description="Major facilitator superfamily (MFS) profile" evidence="8">
    <location>
        <begin position="65"/>
        <end position="470"/>
    </location>
</feature>
<feature type="transmembrane region" description="Helical" evidence="7">
    <location>
        <begin position="387"/>
        <end position="409"/>
    </location>
</feature>
<dbReference type="FunFam" id="1.20.1250.20:FF:000013">
    <property type="entry name" value="MFS general substrate transporter"/>
    <property type="match status" value="1"/>
</dbReference>
<dbReference type="SUPFAM" id="SSF103473">
    <property type="entry name" value="MFS general substrate transporter"/>
    <property type="match status" value="1"/>
</dbReference>
<feature type="transmembrane region" description="Helical" evidence="7">
    <location>
        <begin position="361"/>
        <end position="381"/>
    </location>
</feature>
<dbReference type="Pfam" id="PF07690">
    <property type="entry name" value="MFS_1"/>
    <property type="match status" value="1"/>
</dbReference>
<feature type="transmembrane region" description="Helical" evidence="7">
    <location>
        <begin position="194"/>
        <end position="216"/>
    </location>
</feature>
<evidence type="ECO:0000259" key="8">
    <source>
        <dbReference type="PROSITE" id="PS50850"/>
    </source>
</evidence>
<feature type="transmembrane region" description="Helical" evidence="7">
    <location>
        <begin position="296"/>
        <end position="317"/>
    </location>
</feature>
<dbReference type="PANTHER" id="PTHR43791">
    <property type="entry name" value="PERMEASE-RELATED"/>
    <property type="match status" value="1"/>
</dbReference>
<feature type="transmembrane region" description="Helical" evidence="7">
    <location>
        <begin position="337"/>
        <end position="354"/>
    </location>
</feature>
<dbReference type="FunFam" id="1.20.1250.20:FF:000018">
    <property type="entry name" value="MFS transporter permease"/>
    <property type="match status" value="1"/>
</dbReference>
<dbReference type="PANTHER" id="PTHR43791:SF47">
    <property type="entry name" value="MAJOR FACILITATOR SUPERFAMILY (MFS) PROFILE DOMAIN-CONTAINING PROTEIN-RELATED"/>
    <property type="match status" value="1"/>
</dbReference>